<keyword evidence="2" id="KW-1185">Reference proteome</keyword>
<dbReference type="Proteomes" id="UP001174136">
    <property type="component" value="Unassembled WGS sequence"/>
</dbReference>
<evidence type="ECO:0000313" key="2">
    <source>
        <dbReference type="Proteomes" id="UP001174136"/>
    </source>
</evidence>
<proteinExistence type="predicted"/>
<name>A0AA47MES1_MERPO</name>
<accession>A0AA47MES1</accession>
<dbReference type="EMBL" id="JAOPHQ010004559">
    <property type="protein sequence ID" value="KAK0138953.1"/>
    <property type="molecule type" value="Genomic_DNA"/>
</dbReference>
<sequence>MDQALVFWQQAASCDCEENVVKDDSRVNRATDLWKKKAALNEAPQEFNLPEHSLITVSNKMVFKAKDDWVGVGAEQGLVSGHITWSPLGRTQVLESINNALHPLPEFTDALSGEVYVSASYLKPVLYLLTTLTLAENDVDTDLTKSIKSKPLGYMVEKYRDPAPELLDITFFLDSR</sequence>
<gene>
    <name evidence="1" type="ORF">N1851_024513</name>
</gene>
<comment type="caution">
    <text evidence="1">The sequence shown here is derived from an EMBL/GenBank/DDBJ whole genome shotgun (WGS) entry which is preliminary data.</text>
</comment>
<reference evidence="1" key="1">
    <citation type="journal article" date="2023" name="Front. Mar. Sci.">
        <title>A new Merluccius polli reference genome to investigate the effects of global change in West African waters.</title>
        <authorList>
            <person name="Mateo J.L."/>
            <person name="Blanco-Fernandez C."/>
            <person name="Garcia-Vazquez E."/>
            <person name="Machado-Schiaffino G."/>
        </authorList>
    </citation>
    <scope>NUCLEOTIDE SEQUENCE</scope>
    <source>
        <strain evidence="1">C29</strain>
        <tissue evidence="1">Fin</tissue>
    </source>
</reference>
<evidence type="ECO:0000313" key="1">
    <source>
        <dbReference type="EMBL" id="KAK0138953.1"/>
    </source>
</evidence>
<organism evidence="1 2">
    <name type="scientific">Merluccius polli</name>
    <name type="common">Benguela hake</name>
    <name type="synonym">Merluccius cadenati</name>
    <dbReference type="NCBI Taxonomy" id="89951"/>
    <lineage>
        <taxon>Eukaryota</taxon>
        <taxon>Metazoa</taxon>
        <taxon>Chordata</taxon>
        <taxon>Craniata</taxon>
        <taxon>Vertebrata</taxon>
        <taxon>Euteleostomi</taxon>
        <taxon>Actinopterygii</taxon>
        <taxon>Neopterygii</taxon>
        <taxon>Teleostei</taxon>
        <taxon>Neoteleostei</taxon>
        <taxon>Acanthomorphata</taxon>
        <taxon>Zeiogadaria</taxon>
        <taxon>Gadariae</taxon>
        <taxon>Gadiformes</taxon>
        <taxon>Gadoidei</taxon>
        <taxon>Merlucciidae</taxon>
        <taxon>Merluccius</taxon>
    </lineage>
</organism>
<protein>
    <submittedName>
        <fullName evidence="1">Uncharacterized protein</fullName>
    </submittedName>
</protein>
<dbReference type="AlphaFoldDB" id="A0AA47MES1"/>